<keyword evidence="2" id="KW-0539">Nucleus</keyword>
<protein>
    <recommendedName>
        <fullName evidence="2">Ubiquitin receptor RAD23</fullName>
    </recommendedName>
    <alternativeName>
        <fullName evidence="2">DNA repair protein RAD23</fullName>
    </alternativeName>
</protein>
<dbReference type="PANTHER" id="PTHR10621:SF35">
    <property type="entry name" value="UBIQUITIN RECEPTOR RAD23C"/>
    <property type="match status" value="1"/>
</dbReference>
<evidence type="ECO:0000256" key="1">
    <source>
        <dbReference type="ARBA" id="ARBA00009878"/>
    </source>
</evidence>
<dbReference type="GO" id="GO:0031593">
    <property type="term" value="F:polyubiquitin modification-dependent protein binding"/>
    <property type="evidence" value="ECO:0007669"/>
    <property type="project" value="UniProtKB-UniRule"/>
</dbReference>
<dbReference type="Gene3D" id="3.10.20.90">
    <property type="entry name" value="Phosphatidylinositol 3-kinase Catalytic Subunit, Chain A, domain 1"/>
    <property type="match status" value="1"/>
</dbReference>
<evidence type="ECO:0000259" key="5">
    <source>
        <dbReference type="PROSITE" id="PS50053"/>
    </source>
</evidence>
<dbReference type="Gene3D" id="1.10.8.10">
    <property type="entry name" value="DNA helicase RuvA subunit, C-terminal domain"/>
    <property type="match status" value="1"/>
</dbReference>
<dbReference type="InterPro" id="IPR000626">
    <property type="entry name" value="Ubiquitin-like_dom"/>
</dbReference>
<gene>
    <name evidence="6" type="ORF">OLC1_LOCUS5619</name>
</gene>
<dbReference type="CDD" id="cd01805">
    <property type="entry name" value="Ubl_Rad23"/>
    <property type="match status" value="1"/>
</dbReference>
<feature type="domain" description="Ubiquitin-like" evidence="5">
    <location>
        <begin position="1"/>
        <end position="80"/>
    </location>
</feature>
<evidence type="ECO:0000313" key="6">
    <source>
        <dbReference type="EMBL" id="CAI9094459.1"/>
    </source>
</evidence>
<keyword evidence="7" id="KW-1185">Reference proteome</keyword>
<evidence type="ECO:0000259" key="4">
    <source>
        <dbReference type="PROSITE" id="PS50030"/>
    </source>
</evidence>
<dbReference type="EMBL" id="OX459119">
    <property type="protein sequence ID" value="CAI9094459.1"/>
    <property type="molecule type" value="Genomic_DNA"/>
</dbReference>
<evidence type="ECO:0000256" key="2">
    <source>
        <dbReference type="RuleBase" id="RU367049"/>
    </source>
</evidence>
<dbReference type="SUPFAM" id="SSF54236">
    <property type="entry name" value="Ubiquitin-like"/>
    <property type="match status" value="1"/>
</dbReference>
<keyword evidence="2" id="KW-0227">DNA damage</keyword>
<organism evidence="6 7">
    <name type="scientific">Oldenlandia corymbosa var. corymbosa</name>
    <dbReference type="NCBI Taxonomy" id="529605"/>
    <lineage>
        <taxon>Eukaryota</taxon>
        <taxon>Viridiplantae</taxon>
        <taxon>Streptophyta</taxon>
        <taxon>Embryophyta</taxon>
        <taxon>Tracheophyta</taxon>
        <taxon>Spermatophyta</taxon>
        <taxon>Magnoliopsida</taxon>
        <taxon>eudicotyledons</taxon>
        <taxon>Gunneridae</taxon>
        <taxon>Pentapetalae</taxon>
        <taxon>asterids</taxon>
        <taxon>lamiids</taxon>
        <taxon>Gentianales</taxon>
        <taxon>Rubiaceae</taxon>
        <taxon>Rubioideae</taxon>
        <taxon>Spermacoceae</taxon>
        <taxon>Hedyotis-Oldenlandia complex</taxon>
        <taxon>Oldenlandia</taxon>
    </lineage>
</organism>
<comment type="function">
    <text evidence="2">Multiubiquitin chain receptor involved in modulation of proteasomal degradation. Involved in nucleotide excision repair.</text>
</comment>
<evidence type="ECO:0000313" key="7">
    <source>
        <dbReference type="Proteomes" id="UP001161247"/>
    </source>
</evidence>
<dbReference type="FunFam" id="3.10.20.90:FF:000069">
    <property type="entry name" value="UV excision repair protein RAD23"/>
    <property type="match status" value="1"/>
</dbReference>
<comment type="subcellular location">
    <subcellularLocation>
        <location evidence="2">Nucleus</location>
    </subcellularLocation>
    <subcellularLocation>
        <location evidence="2">Cytoplasm</location>
    </subcellularLocation>
</comment>
<sequence length="308" mass="31969">MKLSVKTLKGTRFEIEVNPTDTVADVKKTIETIQGSDVFPAAQQLLIHQGKVLQDETSTLADHQVSEQTFLVVMNNKNKASSARTAPVAPQPTQPAPPPPQAPAQAQAAAAPAPQVAVSSVGPNANPLNLFPPAHPAPPQGAGVNANPLDIFPQGLPGLTNQNQNQNLLLDSQSLQALLPQLQGSGLGNNPQFLEMIQALQNNPELMGTLLQAAGGGGGGIDGSLDPMDEPFYGEDGGAGVLAQLLGGGGGGAVLPQQMQVAVTPEEGEAIQRLEAMGFDPNLVVQVFFACNKDEALAANYLLDHIDN</sequence>
<dbReference type="FunFam" id="1.10.8.10:FF:000002">
    <property type="entry name" value="UV excision repair protein RAD23 homolog"/>
    <property type="match status" value="1"/>
</dbReference>
<proteinExistence type="inferred from homology"/>
<feature type="region of interest" description="Disordered" evidence="3">
    <location>
        <begin position="81"/>
        <end position="120"/>
    </location>
</feature>
<dbReference type="Pfam" id="PF00627">
    <property type="entry name" value="UBA"/>
    <property type="match status" value="1"/>
</dbReference>
<accession>A0AAV1CFG8</accession>
<dbReference type="SMART" id="SM00213">
    <property type="entry name" value="UBQ"/>
    <property type="match status" value="1"/>
</dbReference>
<dbReference type="GO" id="GO:0003684">
    <property type="term" value="F:damaged DNA binding"/>
    <property type="evidence" value="ECO:0007669"/>
    <property type="project" value="UniProtKB-UniRule"/>
</dbReference>
<dbReference type="InterPro" id="IPR029071">
    <property type="entry name" value="Ubiquitin-like_domsf"/>
</dbReference>
<dbReference type="PANTHER" id="PTHR10621">
    <property type="entry name" value="UV EXCISION REPAIR PROTEIN RAD23"/>
    <property type="match status" value="1"/>
</dbReference>
<dbReference type="PROSITE" id="PS50030">
    <property type="entry name" value="UBA"/>
    <property type="match status" value="1"/>
</dbReference>
<dbReference type="InterPro" id="IPR015940">
    <property type="entry name" value="UBA"/>
</dbReference>
<dbReference type="InterPro" id="IPR009060">
    <property type="entry name" value="UBA-like_sf"/>
</dbReference>
<dbReference type="InterPro" id="IPR004806">
    <property type="entry name" value="Rad23"/>
</dbReference>
<dbReference type="Pfam" id="PF00240">
    <property type="entry name" value="ubiquitin"/>
    <property type="match status" value="1"/>
</dbReference>
<dbReference type="SUPFAM" id="SSF46934">
    <property type="entry name" value="UBA-like"/>
    <property type="match status" value="1"/>
</dbReference>
<dbReference type="Proteomes" id="UP001161247">
    <property type="component" value="Chromosome 2"/>
</dbReference>
<feature type="compositionally biased region" description="Pro residues" evidence="3">
    <location>
        <begin position="89"/>
        <end position="102"/>
    </location>
</feature>
<dbReference type="GO" id="GO:0043130">
    <property type="term" value="F:ubiquitin binding"/>
    <property type="evidence" value="ECO:0007669"/>
    <property type="project" value="UniProtKB-UniRule"/>
</dbReference>
<dbReference type="GO" id="GO:0005654">
    <property type="term" value="C:nucleoplasm"/>
    <property type="evidence" value="ECO:0007669"/>
    <property type="project" value="TreeGrafter"/>
</dbReference>
<dbReference type="GO" id="GO:0006289">
    <property type="term" value="P:nucleotide-excision repair"/>
    <property type="evidence" value="ECO:0007669"/>
    <property type="project" value="UniProtKB-UniRule"/>
</dbReference>
<keyword evidence="2" id="KW-0234">DNA repair</keyword>
<feature type="compositionally biased region" description="Low complexity" evidence="3">
    <location>
        <begin position="103"/>
        <end position="120"/>
    </location>
</feature>
<feature type="domain" description="UBA" evidence="4">
    <location>
        <begin position="265"/>
        <end position="305"/>
    </location>
</feature>
<dbReference type="PRINTS" id="PR01839">
    <property type="entry name" value="RAD23PROTEIN"/>
</dbReference>
<evidence type="ECO:0000256" key="3">
    <source>
        <dbReference type="SAM" id="MobiDB-lite"/>
    </source>
</evidence>
<reference evidence="6" key="1">
    <citation type="submission" date="2023-03" db="EMBL/GenBank/DDBJ databases">
        <authorList>
            <person name="Julca I."/>
        </authorList>
    </citation>
    <scope>NUCLEOTIDE SEQUENCE</scope>
</reference>
<dbReference type="AlphaFoldDB" id="A0AAV1CFG8"/>
<dbReference type="GO" id="GO:0005829">
    <property type="term" value="C:cytosol"/>
    <property type="evidence" value="ECO:0007669"/>
    <property type="project" value="TreeGrafter"/>
</dbReference>
<dbReference type="GO" id="GO:0070628">
    <property type="term" value="F:proteasome binding"/>
    <property type="evidence" value="ECO:0007669"/>
    <property type="project" value="TreeGrafter"/>
</dbReference>
<dbReference type="SMART" id="SM00165">
    <property type="entry name" value="UBA"/>
    <property type="match status" value="1"/>
</dbReference>
<keyword evidence="2" id="KW-0963">Cytoplasm</keyword>
<dbReference type="GO" id="GO:0043161">
    <property type="term" value="P:proteasome-mediated ubiquitin-dependent protein catabolic process"/>
    <property type="evidence" value="ECO:0007669"/>
    <property type="project" value="UniProtKB-UniRule"/>
</dbReference>
<name>A0AAV1CFG8_OLDCO</name>
<comment type="similarity">
    <text evidence="1 2">Belongs to the RAD23 family.</text>
</comment>
<dbReference type="PROSITE" id="PS50053">
    <property type="entry name" value="UBIQUITIN_2"/>
    <property type="match status" value="1"/>
</dbReference>